<feature type="region of interest" description="Disordered" evidence="1">
    <location>
        <begin position="130"/>
        <end position="159"/>
    </location>
</feature>
<protein>
    <submittedName>
        <fullName evidence="3">Uncharacterized protein</fullName>
    </submittedName>
</protein>
<feature type="compositionally biased region" description="Basic residues" evidence="1">
    <location>
        <begin position="146"/>
        <end position="159"/>
    </location>
</feature>
<sequence length="159" mass="18109">MGRMRTWVAVCGLFFAVAAGWTFAETSPSSVPKATAVSPLQGEEFIGHRFCEKDGYGWGWVKRPGQSWDQAVWVALFEQPGRLVAPHRKLGRRDADQDWEYRMRGYFADFQVYDPRRDELLDVFVPQSIEPIGKAPPLNRPPGPPSRRKGRTASRPFSR</sequence>
<keyword evidence="4" id="KW-1185">Reference proteome</keyword>
<organism evidence="3 4">
    <name type="scientific">Candidatus Methylacidithermus pantelleriae</name>
    <dbReference type="NCBI Taxonomy" id="2744239"/>
    <lineage>
        <taxon>Bacteria</taxon>
        <taxon>Pseudomonadati</taxon>
        <taxon>Verrucomicrobiota</taxon>
        <taxon>Methylacidiphilae</taxon>
        <taxon>Methylacidiphilales</taxon>
        <taxon>Methylacidiphilaceae</taxon>
        <taxon>Candidatus Methylacidithermus</taxon>
    </lineage>
</organism>
<reference evidence="3" key="1">
    <citation type="submission" date="2021-02" db="EMBL/GenBank/DDBJ databases">
        <authorList>
            <person name="Cremers G."/>
            <person name="Picone N."/>
        </authorList>
    </citation>
    <scope>NUCLEOTIDE SEQUENCE</scope>
    <source>
        <strain evidence="3">PQ17</strain>
    </source>
</reference>
<evidence type="ECO:0000313" key="3">
    <source>
        <dbReference type="EMBL" id="CAF0689214.1"/>
    </source>
</evidence>
<keyword evidence="2" id="KW-0732">Signal</keyword>
<evidence type="ECO:0000313" key="4">
    <source>
        <dbReference type="Proteomes" id="UP000663859"/>
    </source>
</evidence>
<gene>
    <name evidence="3" type="ORF">MPNT_10148</name>
</gene>
<dbReference type="Proteomes" id="UP000663859">
    <property type="component" value="Unassembled WGS sequence"/>
</dbReference>
<accession>A0A8J2FN12</accession>
<evidence type="ECO:0000256" key="1">
    <source>
        <dbReference type="SAM" id="MobiDB-lite"/>
    </source>
</evidence>
<name>A0A8J2FN12_9BACT</name>
<feature type="chain" id="PRO_5035225714" evidence="2">
    <location>
        <begin position="25"/>
        <end position="159"/>
    </location>
</feature>
<dbReference type="AlphaFoldDB" id="A0A8J2FN12"/>
<feature type="signal peptide" evidence="2">
    <location>
        <begin position="1"/>
        <end position="24"/>
    </location>
</feature>
<dbReference type="EMBL" id="CAJNOB010000001">
    <property type="protein sequence ID" value="CAF0689214.1"/>
    <property type="molecule type" value="Genomic_DNA"/>
</dbReference>
<proteinExistence type="predicted"/>
<evidence type="ECO:0000256" key="2">
    <source>
        <dbReference type="SAM" id="SignalP"/>
    </source>
</evidence>
<comment type="caution">
    <text evidence="3">The sequence shown here is derived from an EMBL/GenBank/DDBJ whole genome shotgun (WGS) entry which is preliminary data.</text>
</comment>